<dbReference type="PANTHER" id="PTHR22624:SF49">
    <property type="entry name" value="CYSTEINE PROTEASE"/>
    <property type="match status" value="1"/>
</dbReference>
<feature type="region of interest" description="Disordered" evidence="12">
    <location>
        <begin position="758"/>
        <end position="992"/>
    </location>
</feature>
<dbReference type="InterPro" id="IPR046792">
    <property type="entry name" value="Peptidase_C54_cat"/>
</dbReference>
<keyword evidence="4 11" id="KW-0963">Cytoplasm</keyword>
<dbReference type="EMBL" id="BPQB01000012">
    <property type="protein sequence ID" value="GJE89232.1"/>
    <property type="molecule type" value="Genomic_DNA"/>
</dbReference>
<feature type="region of interest" description="Disordered" evidence="12">
    <location>
        <begin position="1"/>
        <end position="138"/>
    </location>
</feature>
<dbReference type="GO" id="GO:0004197">
    <property type="term" value="F:cysteine-type endopeptidase activity"/>
    <property type="evidence" value="ECO:0007669"/>
    <property type="project" value="TreeGrafter"/>
</dbReference>
<feature type="compositionally biased region" description="Polar residues" evidence="12">
    <location>
        <begin position="587"/>
        <end position="603"/>
    </location>
</feature>
<dbReference type="GO" id="GO:0019786">
    <property type="term" value="F:protein-phosphatidylethanolamide deconjugating activity"/>
    <property type="evidence" value="ECO:0007669"/>
    <property type="project" value="InterPro"/>
</dbReference>
<dbReference type="OrthoDB" id="2960936at2759"/>
<comment type="function">
    <text evidence="11">Required for selective autophagic degradation of the nucleus (nucleophagy) as well as for mitophagy which contributes to regulate mitochondrial quantity and quality by eliminating the mitochondria to a basal level to fulfill cellular energy requirements and preventing excess ROS production.</text>
</comment>
<keyword evidence="5 11" id="KW-0645">Protease</keyword>
<gene>
    <name evidence="14" type="ORF">PsYK624_053280</name>
</gene>
<name>A0A9P3LCU7_9APHY</name>
<feature type="compositionally biased region" description="Acidic residues" evidence="12">
    <location>
        <begin position="821"/>
        <end position="830"/>
    </location>
</feature>
<dbReference type="AlphaFoldDB" id="A0A9P3LCU7"/>
<feature type="compositionally biased region" description="Polar residues" evidence="12">
    <location>
        <begin position="854"/>
        <end position="866"/>
    </location>
</feature>
<dbReference type="GO" id="GO:0000423">
    <property type="term" value="P:mitophagy"/>
    <property type="evidence" value="ECO:0007669"/>
    <property type="project" value="TreeGrafter"/>
</dbReference>
<keyword evidence="7" id="KW-0788">Thiol protease</keyword>
<evidence type="ECO:0000256" key="4">
    <source>
        <dbReference type="ARBA" id="ARBA00022490"/>
    </source>
</evidence>
<comment type="caution">
    <text evidence="14">The sequence shown here is derived from an EMBL/GenBank/DDBJ whole genome shotgun (WGS) entry which is preliminary data.</text>
</comment>
<accession>A0A9P3LCU7</accession>
<protein>
    <recommendedName>
        <fullName evidence="11">Cysteine protease</fullName>
        <ecNumber evidence="11">3.4.22.-</ecNumber>
    </recommendedName>
</protein>
<comment type="subcellular location">
    <subcellularLocation>
        <location evidence="11">Nucleus</location>
    </subcellularLocation>
    <subcellularLocation>
        <location evidence="11">Cytoplasm</location>
    </subcellularLocation>
    <subcellularLocation>
        <location evidence="1">Preautophagosomal structure</location>
    </subcellularLocation>
</comment>
<feature type="region of interest" description="Disordered" evidence="12">
    <location>
        <begin position="567"/>
        <end position="684"/>
    </location>
</feature>
<feature type="compositionally biased region" description="Polar residues" evidence="12">
    <location>
        <begin position="268"/>
        <end position="278"/>
    </location>
</feature>
<feature type="region of interest" description="Disordered" evidence="12">
    <location>
        <begin position="244"/>
        <end position="300"/>
    </location>
</feature>
<feature type="compositionally biased region" description="Low complexity" evidence="12">
    <location>
        <begin position="619"/>
        <end position="631"/>
    </location>
</feature>
<evidence type="ECO:0000256" key="1">
    <source>
        <dbReference type="ARBA" id="ARBA00004329"/>
    </source>
</evidence>
<evidence type="ECO:0000256" key="7">
    <source>
        <dbReference type="ARBA" id="ARBA00022807"/>
    </source>
</evidence>
<evidence type="ECO:0000256" key="6">
    <source>
        <dbReference type="ARBA" id="ARBA00022801"/>
    </source>
</evidence>
<comment type="catalytic activity">
    <reaction evidence="10">
        <text>[protein]-C-terminal L-amino acid-glycyl-phosphatidylethanolamide + H2O = [protein]-C-terminal L-amino acid-glycine + a 1,2-diacyl-sn-glycero-3-phosphoethanolamine</text>
        <dbReference type="Rhea" id="RHEA:67548"/>
        <dbReference type="Rhea" id="RHEA-COMP:17323"/>
        <dbReference type="Rhea" id="RHEA-COMP:17324"/>
        <dbReference type="ChEBI" id="CHEBI:15377"/>
        <dbReference type="ChEBI" id="CHEBI:64612"/>
        <dbReference type="ChEBI" id="CHEBI:172940"/>
        <dbReference type="ChEBI" id="CHEBI:172941"/>
    </reaction>
    <physiologicalReaction direction="left-to-right" evidence="10">
        <dbReference type="Rhea" id="RHEA:67549"/>
    </physiologicalReaction>
</comment>
<evidence type="ECO:0000259" key="13">
    <source>
        <dbReference type="Pfam" id="PF03416"/>
    </source>
</evidence>
<keyword evidence="11" id="KW-0539">Nucleus</keyword>
<dbReference type="InterPro" id="IPR038765">
    <property type="entry name" value="Papain-like_cys_pep_sf"/>
</dbReference>
<keyword evidence="3" id="KW-0813">Transport</keyword>
<reference evidence="14 15" key="1">
    <citation type="submission" date="2021-08" db="EMBL/GenBank/DDBJ databases">
        <title>Draft Genome Sequence of Phanerochaete sordida strain YK-624.</title>
        <authorList>
            <person name="Mori T."/>
            <person name="Dohra H."/>
            <person name="Suzuki T."/>
            <person name="Kawagishi H."/>
            <person name="Hirai H."/>
        </authorList>
    </citation>
    <scope>NUCLEOTIDE SEQUENCE [LARGE SCALE GENOMIC DNA]</scope>
    <source>
        <strain evidence="14 15">YK-624</strain>
    </source>
</reference>
<dbReference type="GO" id="GO:0000407">
    <property type="term" value="C:phagophore assembly site"/>
    <property type="evidence" value="ECO:0007669"/>
    <property type="project" value="UniProtKB-SubCell"/>
</dbReference>
<dbReference type="EC" id="3.4.22.-" evidence="11"/>
<feature type="compositionally biased region" description="Low complexity" evidence="12">
    <location>
        <begin position="643"/>
        <end position="666"/>
    </location>
</feature>
<keyword evidence="15" id="KW-1185">Reference proteome</keyword>
<evidence type="ECO:0000256" key="9">
    <source>
        <dbReference type="ARBA" id="ARBA00023006"/>
    </source>
</evidence>
<proteinExistence type="inferred from homology"/>
<dbReference type="GO" id="GO:0016485">
    <property type="term" value="P:protein processing"/>
    <property type="evidence" value="ECO:0007669"/>
    <property type="project" value="TreeGrafter"/>
</dbReference>
<keyword evidence="9" id="KW-0072">Autophagy</keyword>
<sequence length="992" mass="107330">MSSSNKTSKHSPSASSPPSTPHSSKLPKFLQKQRDRSKSVVESSHSAGSSSSSISELSRTQTNTRSSIIRKSSRKSGPASPRDSVDRRQDTPPSDSPDVEQVDAEARPSQDGGEETPVIVEPVAIPRTRSRSDRPLSENYPAAYYPSSSGTRLTDLPSRLSGWFSHTFSTSTTDLSLPQLLQQQHVAAGAGAGSPKGKGSALLTAAKHGKGHLDKAMRYLLDSDAVPDKCGDSIWLLGVEHPGYDPSSSPAPSVGRRSSVESRHPPSARNSLSSSPTSAMLGADPSLSQSQPASSKDPGRHWPPVFYSDFTSRIWLTYRSQFLPIRDISLDELNMGPPESAALSASPQPKKWNWPLGGEKCWSSDAGWGCMLRTGQSLLANALIHVHLGRDWRKPPHPVYTSDYATYVQIITWFLDDPSPLCPFSVHRMALVGKQLGVKVGQWFGPSTAAGAIKTLVHAFPEAGLGIHVAADGGTIYESEVFAASHSGIGSPRRHTRRVWGDRAVLILIGHRLGIDGVNPIYYDTLKTLYTWPQSVGIAGGRPSSSYYFVGSQADNLFYLDPHHARPAIPLRPPPPAEQPSPIISPTASRHSSTSPEPQSPSDHGSPRSPTKHIRAPTSPISIRSGSSFSRVTAPSPLQHQISTSSSTTAASYVTTTSHTHSSGSHARWRTSSAVEGDSEMDSRELGIETEDLDPLQRHYCLAYSATELKTFHCDRVRKMPLSGLDPSMLIGFLVKDEAEWQDLKSRITELNSRSKAPVLHLQDEPPNWNSDSEMGLESISEPDFDLPDEDDEFADAEDRMREGSASPDTSVPSTSSKSPEEDDTEDDPVDPITPGPGRVAFSDVRAPGHLEKQASTSTTGSSHADSLSFDDEDDEEWESPDFGSHAGHSAPATLREPPELLDSQATITRETSESASSDPGRVHRKKAKKKHAKSKPEQYPFPAATHDGGEELFAPPSDRRIPQMRTQKARDGGRTQSGGVRGIPADDLDDS</sequence>
<feature type="compositionally biased region" description="Low complexity" evidence="12">
    <location>
        <begin position="1"/>
        <end position="28"/>
    </location>
</feature>
<feature type="compositionally biased region" description="Pro residues" evidence="12">
    <location>
        <begin position="570"/>
        <end position="579"/>
    </location>
</feature>
<dbReference type="InterPro" id="IPR005078">
    <property type="entry name" value="Peptidase_C54"/>
</dbReference>
<dbReference type="GO" id="GO:0000045">
    <property type="term" value="P:autophagosome assembly"/>
    <property type="evidence" value="ECO:0007669"/>
    <property type="project" value="TreeGrafter"/>
</dbReference>
<dbReference type="SUPFAM" id="SSF54001">
    <property type="entry name" value="Cysteine proteinases"/>
    <property type="match status" value="2"/>
</dbReference>
<comment type="similarity">
    <text evidence="2 11">Belongs to the peptidase C54 family.</text>
</comment>
<evidence type="ECO:0000313" key="14">
    <source>
        <dbReference type="EMBL" id="GJE89232.1"/>
    </source>
</evidence>
<keyword evidence="6 11" id="KW-0378">Hydrolase</keyword>
<evidence type="ECO:0000256" key="8">
    <source>
        <dbReference type="ARBA" id="ARBA00022927"/>
    </source>
</evidence>
<evidence type="ECO:0000256" key="3">
    <source>
        <dbReference type="ARBA" id="ARBA00022448"/>
    </source>
</evidence>
<evidence type="ECO:0000256" key="12">
    <source>
        <dbReference type="SAM" id="MobiDB-lite"/>
    </source>
</evidence>
<dbReference type="Pfam" id="PF03416">
    <property type="entry name" value="Peptidase_C54"/>
    <property type="match status" value="1"/>
</dbReference>
<organism evidence="14 15">
    <name type="scientific">Phanerochaete sordida</name>
    <dbReference type="NCBI Taxonomy" id="48140"/>
    <lineage>
        <taxon>Eukaryota</taxon>
        <taxon>Fungi</taxon>
        <taxon>Dikarya</taxon>
        <taxon>Basidiomycota</taxon>
        <taxon>Agaricomycotina</taxon>
        <taxon>Agaricomycetes</taxon>
        <taxon>Polyporales</taxon>
        <taxon>Phanerochaetaceae</taxon>
        <taxon>Phanerochaete</taxon>
    </lineage>
</organism>
<feature type="compositionally biased region" description="Polar residues" evidence="12">
    <location>
        <begin position="904"/>
        <end position="918"/>
    </location>
</feature>
<dbReference type="GO" id="GO:0015031">
    <property type="term" value="P:protein transport"/>
    <property type="evidence" value="ECO:0007669"/>
    <property type="project" value="UniProtKB-KW"/>
</dbReference>
<feature type="compositionally biased region" description="Basic residues" evidence="12">
    <location>
        <begin position="923"/>
        <end position="934"/>
    </location>
</feature>
<evidence type="ECO:0000256" key="11">
    <source>
        <dbReference type="RuleBase" id="RU363115"/>
    </source>
</evidence>
<evidence type="ECO:0000256" key="2">
    <source>
        <dbReference type="ARBA" id="ARBA00010958"/>
    </source>
</evidence>
<evidence type="ECO:0000256" key="10">
    <source>
        <dbReference type="ARBA" id="ARBA00029362"/>
    </source>
</evidence>
<dbReference type="GO" id="GO:0034727">
    <property type="term" value="P:piecemeal microautophagy of the nucleus"/>
    <property type="evidence" value="ECO:0007669"/>
    <property type="project" value="TreeGrafter"/>
</dbReference>
<evidence type="ECO:0000256" key="5">
    <source>
        <dbReference type="ARBA" id="ARBA00022670"/>
    </source>
</evidence>
<dbReference type="Proteomes" id="UP000703269">
    <property type="component" value="Unassembled WGS sequence"/>
</dbReference>
<dbReference type="GO" id="GO:0005634">
    <property type="term" value="C:nucleus"/>
    <property type="evidence" value="ECO:0007669"/>
    <property type="project" value="UniProtKB-SubCell"/>
</dbReference>
<evidence type="ECO:0000313" key="15">
    <source>
        <dbReference type="Proteomes" id="UP000703269"/>
    </source>
</evidence>
<feature type="compositionally biased region" description="Low complexity" evidence="12">
    <location>
        <begin position="40"/>
        <end position="58"/>
    </location>
</feature>
<feature type="compositionally biased region" description="Acidic residues" evidence="12">
    <location>
        <begin position="869"/>
        <end position="880"/>
    </location>
</feature>
<feature type="compositionally biased region" description="Acidic residues" evidence="12">
    <location>
        <begin position="781"/>
        <end position="796"/>
    </location>
</feature>
<dbReference type="PANTHER" id="PTHR22624">
    <property type="entry name" value="CYSTEINE PROTEASE ATG4"/>
    <property type="match status" value="1"/>
</dbReference>
<dbReference type="GO" id="GO:0035973">
    <property type="term" value="P:aggrephagy"/>
    <property type="evidence" value="ECO:0007669"/>
    <property type="project" value="TreeGrafter"/>
</dbReference>
<keyword evidence="8" id="KW-0653">Protein transport</keyword>
<feature type="domain" description="Peptidase C54 catalytic" evidence="13">
    <location>
        <begin position="306"/>
        <end position="746"/>
    </location>
</feature>